<keyword evidence="13" id="KW-1185">Reference proteome</keyword>
<evidence type="ECO:0000259" key="11">
    <source>
        <dbReference type="PROSITE" id="PS51176"/>
    </source>
</evidence>
<evidence type="ECO:0000256" key="9">
    <source>
        <dbReference type="ARBA" id="ARBA00023141"/>
    </source>
</evidence>
<reference evidence="12 13" key="1">
    <citation type="submission" date="2018-05" db="EMBL/GenBank/DDBJ databases">
        <authorList>
            <person name="Goeker M."/>
            <person name="Huntemann M."/>
            <person name="Clum A."/>
            <person name="Pillay M."/>
            <person name="Palaniappan K."/>
            <person name="Varghese N."/>
            <person name="Mikhailova N."/>
            <person name="Stamatis D."/>
            <person name="Reddy T."/>
            <person name="Daum C."/>
            <person name="Shapiro N."/>
            <person name="Ivanova N."/>
            <person name="Kyrpides N."/>
            <person name="Woyke T."/>
        </authorList>
    </citation>
    <scope>NUCLEOTIDE SEQUENCE [LARGE SCALE GENOMIC DNA]</scope>
    <source>
        <strain evidence="12 13">DSM 26524</strain>
    </source>
</reference>
<dbReference type="InterPro" id="IPR003099">
    <property type="entry name" value="Prephen_DH"/>
</dbReference>
<accession>A0AB73T9M8</accession>
<dbReference type="PROSITE" id="PS51176">
    <property type="entry name" value="PDH_ADH"/>
    <property type="match status" value="1"/>
</dbReference>
<dbReference type="GO" id="GO:0006571">
    <property type="term" value="P:tyrosine biosynthetic process"/>
    <property type="evidence" value="ECO:0007669"/>
    <property type="project" value="UniProtKB-KW"/>
</dbReference>
<dbReference type="Gene3D" id="1.10.3660.10">
    <property type="entry name" value="6-phosphogluconate dehydrogenase C-terminal like domain"/>
    <property type="match status" value="1"/>
</dbReference>
<keyword evidence="8" id="KW-0520">NAD</keyword>
<dbReference type="InterPro" id="IPR046825">
    <property type="entry name" value="PDH_C"/>
</dbReference>
<organism evidence="12 13">
    <name type="scientific">Murimonas intestini</name>
    <dbReference type="NCBI Taxonomy" id="1337051"/>
    <lineage>
        <taxon>Bacteria</taxon>
        <taxon>Bacillati</taxon>
        <taxon>Bacillota</taxon>
        <taxon>Clostridia</taxon>
        <taxon>Lachnospirales</taxon>
        <taxon>Lachnospiraceae</taxon>
        <taxon>Murimonas</taxon>
    </lineage>
</organism>
<dbReference type="SUPFAM" id="SSF55021">
    <property type="entry name" value="ACT-like"/>
    <property type="match status" value="1"/>
</dbReference>
<gene>
    <name evidence="12" type="ORF">C7383_101338</name>
</gene>
<feature type="domain" description="Prephenate/arogenate dehydrogenase" evidence="11">
    <location>
        <begin position="5"/>
        <end position="292"/>
    </location>
</feature>
<evidence type="ECO:0000256" key="5">
    <source>
        <dbReference type="ARBA" id="ARBA00022498"/>
    </source>
</evidence>
<dbReference type="EC" id="1.3.1.12" evidence="3"/>
<dbReference type="InterPro" id="IPR046826">
    <property type="entry name" value="PDH_N"/>
</dbReference>
<evidence type="ECO:0000256" key="2">
    <source>
        <dbReference type="ARBA" id="ARBA00007964"/>
    </source>
</evidence>
<evidence type="ECO:0000313" key="12">
    <source>
        <dbReference type="EMBL" id="PWJ78962.1"/>
    </source>
</evidence>
<dbReference type="Gene3D" id="3.30.70.260">
    <property type="match status" value="1"/>
</dbReference>
<comment type="pathway">
    <text evidence="1">Amino-acid biosynthesis; L-tyrosine biosynthesis; (4-hydroxyphenyl)pyruvate from prephenate (NAD(+) route): step 1/1.</text>
</comment>
<dbReference type="PANTHER" id="PTHR21363:SF0">
    <property type="entry name" value="PREPHENATE DEHYDROGENASE [NADP(+)]"/>
    <property type="match status" value="1"/>
</dbReference>
<keyword evidence="9" id="KW-0057">Aromatic amino acid biosynthesis</keyword>
<dbReference type="PANTHER" id="PTHR21363">
    <property type="entry name" value="PREPHENATE DEHYDROGENASE"/>
    <property type="match status" value="1"/>
</dbReference>
<dbReference type="SUPFAM" id="SSF51735">
    <property type="entry name" value="NAD(P)-binding Rossmann-fold domains"/>
    <property type="match status" value="1"/>
</dbReference>
<proteinExistence type="inferred from homology"/>
<dbReference type="AlphaFoldDB" id="A0AB73T9M8"/>
<evidence type="ECO:0000256" key="4">
    <source>
        <dbReference type="ARBA" id="ARBA00016891"/>
    </source>
</evidence>
<dbReference type="InterPro" id="IPR045865">
    <property type="entry name" value="ACT-like_dom_sf"/>
</dbReference>
<dbReference type="Pfam" id="PF02153">
    <property type="entry name" value="PDH_N"/>
    <property type="match status" value="1"/>
</dbReference>
<evidence type="ECO:0000256" key="7">
    <source>
        <dbReference type="ARBA" id="ARBA00023002"/>
    </source>
</evidence>
<evidence type="ECO:0000313" key="13">
    <source>
        <dbReference type="Proteomes" id="UP000245412"/>
    </source>
</evidence>
<dbReference type="InterPro" id="IPR036291">
    <property type="entry name" value="NAD(P)-bd_dom_sf"/>
</dbReference>
<dbReference type="Proteomes" id="UP000245412">
    <property type="component" value="Unassembled WGS sequence"/>
</dbReference>
<dbReference type="RefSeq" id="WP_109624397.1">
    <property type="nucleotide sequence ID" value="NZ_CABJAT010000001.1"/>
</dbReference>
<keyword evidence="6" id="KW-0028">Amino-acid biosynthesis</keyword>
<comment type="similarity">
    <text evidence="2">Belongs to the prephenate/arogenate dehydrogenase family.</text>
</comment>
<dbReference type="GO" id="GO:0070403">
    <property type="term" value="F:NAD+ binding"/>
    <property type="evidence" value="ECO:0007669"/>
    <property type="project" value="InterPro"/>
</dbReference>
<evidence type="ECO:0000256" key="1">
    <source>
        <dbReference type="ARBA" id="ARBA00005067"/>
    </source>
</evidence>
<keyword evidence="5" id="KW-0827">Tyrosine biosynthesis</keyword>
<sequence>MKSDFTAGFIGLGLIGGSIARAIRFFYPDARLIAHTRSRSTLDYALDENIIDEAYDGISEAFGRCDYIFLCAPVETNASCLERLKPLIGADCILTDVGSTKTDIHEKVNVLGMQKNFIGGHPMAGSEKTGIQNSKRHLIENAYYVLTPSEEVSQEMLKRMEELASSLKAIPLILDYHEHDYITAAISHLPHIIASTLVNLVRDSDNEKETMRTMAAGGFKDITRIASSSPEMWEQICSANRDNIIKVLDNYINSLISVKFALAEQDAGEIYNLFSASREYRNSISDTSSGPLKKVYAIYCDMVDEAGGIAALSTILATNGISIKNIGIVHNREFEEAVLRVEFYEKEAEEKAVALLRRYRYTVYER</sequence>
<dbReference type="GO" id="GO:0008977">
    <property type="term" value="F:prephenate dehydrogenase (NAD+) activity"/>
    <property type="evidence" value="ECO:0007669"/>
    <property type="project" value="UniProtKB-EC"/>
</dbReference>
<dbReference type="FunFam" id="1.10.3660.10:FF:000003">
    <property type="entry name" value="Prephenate dehydrogenase"/>
    <property type="match status" value="1"/>
</dbReference>
<dbReference type="GO" id="GO:0004665">
    <property type="term" value="F:prephenate dehydrogenase (NADP+) activity"/>
    <property type="evidence" value="ECO:0007669"/>
    <property type="project" value="InterPro"/>
</dbReference>
<name>A0AB73T9M8_9FIRM</name>
<comment type="catalytic activity">
    <reaction evidence="10">
        <text>prephenate + NAD(+) = 3-(4-hydroxyphenyl)pyruvate + CO2 + NADH</text>
        <dbReference type="Rhea" id="RHEA:13869"/>
        <dbReference type="ChEBI" id="CHEBI:16526"/>
        <dbReference type="ChEBI" id="CHEBI:29934"/>
        <dbReference type="ChEBI" id="CHEBI:36242"/>
        <dbReference type="ChEBI" id="CHEBI:57540"/>
        <dbReference type="ChEBI" id="CHEBI:57945"/>
        <dbReference type="EC" id="1.3.1.12"/>
    </reaction>
</comment>
<dbReference type="InterPro" id="IPR050812">
    <property type="entry name" value="Preph/Arog_dehydrog"/>
</dbReference>
<dbReference type="EMBL" id="QGGY01000001">
    <property type="protein sequence ID" value="PWJ78962.1"/>
    <property type="molecule type" value="Genomic_DNA"/>
</dbReference>
<dbReference type="InterPro" id="IPR008927">
    <property type="entry name" value="6-PGluconate_DH-like_C_sf"/>
</dbReference>
<dbReference type="Pfam" id="PF20463">
    <property type="entry name" value="PDH_C"/>
    <property type="match status" value="1"/>
</dbReference>
<dbReference type="FunFam" id="3.40.50.720:FF:000208">
    <property type="entry name" value="Prephenate dehydrogenase"/>
    <property type="match status" value="1"/>
</dbReference>
<evidence type="ECO:0000256" key="3">
    <source>
        <dbReference type="ARBA" id="ARBA00012068"/>
    </source>
</evidence>
<evidence type="ECO:0000256" key="10">
    <source>
        <dbReference type="ARBA" id="ARBA00049260"/>
    </source>
</evidence>
<comment type="caution">
    <text evidence="12">The sequence shown here is derived from an EMBL/GenBank/DDBJ whole genome shotgun (WGS) entry which is preliminary data.</text>
</comment>
<evidence type="ECO:0000256" key="8">
    <source>
        <dbReference type="ARBA" id="ARBA00023027"/>
    </source>
</evidence>
<dbReference type="SUPFAM" id="SSF48179">
    <property type="entry name" value="6-phosphogluconate dehydrogenase C-terminal domain-like"/>
    <property type="match status" value="1"/>
</dbReference>
<keyword evidence="7" id="KW-0560">Oxidoreductase</keyword>
<protein>
    <recommendedName>
        <fullName evidence="4">Prephenate dehydrogenase</fullName>
        <ecNumber evidence="3">1.3.1.12</ecNumber>
    </recommendedName>
</protein>
<evidence type="ECO:0000256" key="6">
    <source>
        <dbReference type="ARBA" id="ARBA00022605"/>
    </source>
</evidence>
<dbReference type="Gene3D" id="3.40.50.720">
    <property type="entry name" value="NAD(P)-binding Rossmann-like Domain"/>
    <property type="match status" value="1"/>
</dbReference>